<feature type="region of interest" description="Disordered" evidence="9">
    <location>
        <begin position="761"/>
        <end position="783"/>
    </location>
</feature>
<feature type="compositionally biased region" description="Polar residues" evidence="9">
    <location>
        <begin position="839"/>
        <end position="852"/>
    </location>
</feature>
<evidence type="ECO:0000256" key="4">
    <source>
        <dbReference type="ARBA" id="ARBA00022989"/>
    </source>
</evidence>
<dbReference type="InterPro" id="IPR048668">
    <property type="entry name" value="IL3RB_N"/>
</dbReference>
<dbReference type="GO" id="GO:0045730">
    <property type="term" value="P:respiratory burst"/>
    <property type="evidence" value="ECO:0007669"/>
    <property type="project" value="InterPro"/>
</dbReference>
<dbReference type="GO" id="GO:0009897">
    <property type="term" value="C:external side of plasma membrane"/>
    <property type="evidence" value="ECO:0007669"/>
    <property type="project" value="TreeGrafter"/>
</dbReference>
<evidence type="ECO:0000256" key="3">
    <source>
        <dbReference type="ARBA" id="ARBA00022729"/>
    </source>
</evidence>
<dbReference type="SMART" id="SM00060">
    <property type="entry name" value="FN3"/>
    <property type="match status" value="3"/>
</dbReference>
<gene>
    <name evidence="13" type="ORF">HGM15179_004450</name>
</gene>
<dbReference type="GO" id="GO:0016176">
    <property type="term" value="F:superoxide-generating NADPH oxidase activator activity"/>
    <property type="evidence" value="ECO:0007669"/>
    <property type="project" value="InterPro"/>
</dbReference>
<evidence type="ECO:0000256" key="6">
    <source>
        <dbReference type="ARBA" id="ARBA00023157"/>
    </source>
</evidence>
<feature type="compositionally biased region" description="Polar residues" evidence="9">
    <location>
        <begin position="818"/>
        <end position="832"/>
    </location>
</feature>
<dbReference type="Gene3D" id="3.30.1520.10">
    <property type="entry name" value="Phox-like domain"/>
    <property type="match status" value="1"/>
</dbReference>
<dbReference type="GO" id="GO:0004896">
    <property type="term" value="F:cytokine receptor activity"/>
    <property type="evidence" value="ECO:0007669"/>
    <property type="project" value="TreeGrafter"/>
</dbReference>
<feature type="domain" description="Fibronectin type-III" evidence="12">
    <location>
        <begin position="454"/>
        <end position="557"/>
    </location>
</feature>
<dbReference type="Pfam" id="PF21460">
    <property type="entry name" value="IL3Rb_N"/>
    <property type="match status" value="1"/>
</dbReference>
<keyword evidence="6" id="KW-1015">Disulfide bond</keyword>
<keyword evidence="14" id="KW-1185">Reference proteome</keyword>
<dbReference type="GO" id="GO:0043020">
    <property type="term" value="C:NADPH oxidase complex"/>
    <property type="evidence" value="ECO:0007669"/>
    <property type="project" value="InterPro"/>
</dbReference>
<comment type="caution">
    <text evidence="13">The sequence shown here is derived from an EMBL/GenBank/DDBJ whole genome shotgun (WGS) entry which is preliminary data.</text>
</comment>
<dbReference type="EMBL" id="SWJQ01000091">
    <property type="protein sequence ID" value="TRZ22605.1"/>
    <property type="molecule type" value="Genomic_DNA"/>
</dbReference>
<dbReference type="PANTHER" id="PTHR23037">
    <property type="entry name" value="CYTOKINE RECEPTOR"/>
    <property type="match status" value="1"/>
</dbReference>
<name>A0A8K1GNZ6_9PASS</name>
<feature type="domain" description="PX" evidence="11">
    <location>
        <begin position="19"/>
        <end position="141"/>
    </location>
</feature>
<dbReference type="FunFam" id="3.30.1520.10:FF:000024">
    <property type="entry name" value="Neutrophil cytosol factor 4"/>
    <property type="match status" value="1"/>
</dbReference>
<evidence type="ECO:0000256" key="7">
    <source>
        <dbReference type="ARBA" id="ARBA00023170"/>
    </source>
</evidence>
<dbReference type="Pfam" id="PF00041">
    <property type="entry name" value="fn3"/>
    <property type="match status" value="1"/>
</dbReference>
<feature type="transmembrane region" description="Helical" evidence="10">
    <location>
        <begin position="122"/>
        <end position="139"/>
    </location>
</feature>
<organism evidence="13 14">
    <name type="scientific">Zosterops borbonicus</name>
    <dbReference type="NCBI Taxonomy" id="364589"/>
    <lineage>
        <taxon>Eukaryota</taxon>
        <taxon>Metazoa</taxon>
        <taxon>Chordata</taxon>
        <taxon>Craniata</taxon>
        <taxon>Vertebrata</taxon>
        <taxon>Euteleostomi</taxon>
        <taxon>Archelosauria</taxon>
        <taxon>Archosauria</taxon>
        <taxon>Dinosauria</taxon>
        <taxon>Saurischia</taxon>
        <taxon>Theropoda</taxon>
        <taxon>Coelurosauria</taxon>
        <taxon>Aves</taxon>
        <taxon>Neognathae</taxon>
        <taxon>Neoaves</taxon>
        <taxon>Telluraves</taxon>
        <taxon>Australaves</taxon>
        <taxon>Passeriformes</taxon>
        <taxon>Sylvioidea</taxon>
        <taxon>Zosteropidae</taxon>
        <taxon>Zosterops</taxon>
    </lineage>
</organism>
<dbReference type="OrthoDB" id="8906725at2759"/>
<dbReference type="InterPro" id="IPR001683">
    <property type="entry name" value="PX_dom"/>
</dbReference>
<keyword evidence="2 10" id="KW-0812">Transmembrane</keyword>
<keyword evidence="4 10" id="KW-1133">Transmembrane helix</keyword>
<evidence type="ECO:0000259" key="11">
    <source>
        <dbReference type="PROSITE" id="PS50195"/>
    </source>
</evidence>
<dbReference type="GO" id="GO:0035091">
    <property type="term" value="F:phosphatidylinositol binding"/>
    <property type="evidence" value="ECO:0007669"/>
    <property type="project" value="InterPro"/>
</dbReference>
<dbReference type="Pfam" id="PF00787">
    <property type="entry name" value="PX"/>
    <property type="match status" value="1"/>
</dbReference>
<dbReference type="PRINTS" id="PR00497">
    <property type="entry name" value="P40PHOX"/>
</dbReference>
<dbReference type="InterPro" id="IPR013783">
    <property type="entry name" value="Ig-like_fold"/>
</dbReference>
<dbReference type="AlphaFoldDB" id="A0A8K1GNZ6"/>
<dbReference type="PROSITE" id="PS50853">
    <property type="entry name" value="FN3"/>
    <property type="match status" value="2"/>
</dbReference>
<evidence type="ECO:0000256" key="9">
    <source>
        <dbReference type="SAM" id="MobiDB-lite"/>
    </source>
</evidence>
<dbReference type="InterPro" id="IPR003961">
    <property type="entry name" value="FN3_dom"/>
</dbReference>
<evidence type="ECO:0000313" key="13">
    <source>
        <dbReference type="EMBL" id="TRZ22605.1"/>
    </source>
</evidence>
<feature type="region of interest" description="Disordered" evidence="9">
    <location>
        <begin position="799"/>
        <end position="880"/>
    </location>
</feature>
<dbReference type="PANTHER" id="PTHR23037:SF22">
    <property type="entry name" value="CYTOKINE RECEPTOR COMMON SUBUNIT BETA"/>
    <property type="match status" value="1"/>
</dbReference>
<evidence type="ECO:0000256" key="8">
    <source>
        <dbReference type="ARBA" id="ARBA00023180"/>
    </source>
</evidence>
<evidence type="ECO:0000256" key="2">
    <source>
        <dbReference type="ARBA" id="ARBA00022692"/>
    </source>
</evidence>
<dbReference type="InterPro" id="IPR036871">
    <property type="entry name" value="PX_dom_sf"/>
</dbReference>
<dbReference type="SMART" id="SM00312">
    <property type="entry name" value="PX"/>
    <property type="match status" value="1"/>
</dbReference>
<keyword evidence="8" id="KW-0325">Glycoprotein</keyword>
<keyword evidence="5 10" id="KW-0472">Membrane</keyword>
<keyword evidence="3" id="KW-0732">Signal</keyword>
<dbReference type="SUPFAM" id="SSF64268">
    <property type="entry name" value="PX domain"/>
    <property type="match status" value="1"/>
</dbReference>
<evidence type="ECO:0008006" key="15">
    <source>
        <dbReference type="Google" id="ProtNLM"/>
    </source>
</evidence>
<dbReference type="InterPro" id="IPR036116">
    <property type="entry name" value="FN3_sf"/>
</dbReference>
<dbReference type="SUPFAM" id="SSF49265">
    <property type="entry name" value="Fibronectin type III"/>
    <property type="match status" value="4"/>
</dbReference>
<evidence type="ECO:0000256" key="1">
    <source>
        <dbReference type="ARBA" id="ARBA00004479"/>
    </source>
</evidence>
<dbReference type="CDD" id="cd00063">
    <property type="entry name" value="FN3"/>
    <property type="match status" value="2"/>
</dbReference>
<evidence type="ECO:0000259" key="12">
    <source>
        <dbReference type="PROSITE" id="PS50853"/>
    </source>
</evidence>
<accession>A0A8K1GNZ6</accession>
<keyword evidence="7" id="KW-0675">Receptor</keyword>
<evidence type="ECO:0000256" key="10">
    <source>
        <dbReference type="SAM" id="Phobius"/>
    </source>
</evidence>
<dbReference type="Gene3D" id="2.60.40.10">
    <property type="entry name" value="Immunoglobulins"/>
    <property type="match status" value="4"/>
</dbReference>
<dbReference type="GO" id="GO:0006909">
    <property type="term" value="P:phagocytosis"/>
    <property type="evidence" value="ECO:0007669"/>
    <property type="project" value="InterPro"/>
</dbReference>
<protein>
    <recommendedName>
        <fullName evidence="15">Cytokine receptor common subunit beta</fullName>
    </recommendedName>
</protein>
<reference evidence="13" key="1">
    <citation type="submission" date="2019-04" db="EMBL/GenBank/DDBJ databases">
        <title>Genome assembly of Zosterops borbonicus 15179.</title>
        <authorList>
            <person name="Leroy T."/>
            <person name="Anselmetti Y."/>
            <person name="Tilak M.-K."/>
            <person name="Nabholz B."/>
        </authorList>
    </citation>
    <scope>NUCLEOTIDE SEQUENCE</scope>
    <source>
        <strain evidence="13">HGM_15179</strain>
        <tissue evidence="13">Muscle</tissue>
    </source>
</reference>
<dbReference type="PROSITE" id="PS50195">
    <property type="entry name" value="PX"/>
    <property type="match status" value="1"/>
</dbReference>
<feature type="domain" description="Fibronectin type-III" evidence="12">
    <location>
        <begin position="249"/>
        <end position="352"/>
    </location>
</feature>
<proteinExistence type="predicted"/>
<evidence type="ECO:0000256" key="5">
    <source>
        <dbReference type="ARBA" id="ARBA00023136"/>
    </source>
</evidence>
<comment type="subcellular location">
    <subcellularLocation>
        <location evidence="1">Membrane</location>
        <topology evidence="1">Single-pass type I membrane protein</topology>
    </subcellularLocation>
</comment>
<sequence length="1045" mass="118391">MSLPRQLREKSDFDQLPDDVPVSANIADIEEKKGFTNYYMFVIEVKLKGGGRYLIFRRYREFYALHAKLEERYGPESSNSPFTCTLPVLPGKVFVGAKKEIAENRIPILNVYMKDNMNMKEIFILLLNLYLVFCVQAIQESIPMKSLKCYNDYNSQVTCTWMEHSEAHDLVGMVLYQRDNIKMENKDMFCKRQTENYLSETPDVYVHWVCHKTTDYFGIGVDDIYGFRPKKVLRTELDVDLFQNVQPLPPQNLSISSMTSGDFLLTWKTADGSQGLGSALDYEVTYKQEWESWEEAVSLLLSNTTHCSLSHEDLVPGSSYIARVRARPGQASGFSGQYSKWSMEVLWKTTEGGLQPRNLHCLFNGGDRLTCSWEVKKAITTSVLFGLFFRATPASEEEECSPVHEKTLPHTLYVVQSCEIPVSNSSSQSRYHVSVRAKTEGKLIEAYKNIQVLPPANVSVTATENQEYELRWIKHNMTYSFITQRYQVKYWENNRYEKTLQELNISNDEPPFIFTLQMLAASTEYRGKMRARVNRPMEYEGPWSEWSEEFTWKTENVSVLAPVVLPVTLPALIIALLIVTYCSYKYFLRKKRMWEEKIPNPSKSLLIQSYLGKGHLGSWPTSRQLDFNKYNLSEKMEQASFLQVVDRQVKTLAECIEGQTRKTDVSPVILDLQNSYHALNESEHTAVACSSMSAGHSFPISRRNSADASTASHTAIPCFAFNGPYLYSPVVSSHPDIHQTLEMDPLGLSKKSVSLQYVTLPREDSPQAPQSQEEPGAAPPKYMLPDQKEMMQHLNDKEGVSQASQACGEGTNKETEEQNSPMALSCTTSPQQRPLEYITTDSPLLPSASTSTHPPPVTAEESPCGSQEPQPPSDHSCHEFSLGKTGVMIPVSGQAPTSSPELDTFGNYLTVPEGLHEYSNPTKISLLVLQKENSIPRTQPLSEDNLVVLNPDSTEPVFLCQVGDYCFHSLKTIVKMGNSHKDHQVKKPSEGETTLGQIVCDDESITGKEKDVWKTEKIQAIQLFKNLKSDDYFSWQQSLRIKEIC</sequence>
<dbReference type="GO" id="GO:0016064">
    <property type="term" value="P:immunoglobulin mediated immune response"/>
    <property type="evidence" value="ECO:0007669"/>
    <property type="project" value="TreeGrafter"/>
</dbReference>
<dbReference type="InterPro" id="IPR000919">
    <property type="entry name" value="p40phox"/>
</dbReference>
<evidence type="ECO:0000313" key="14">
    <source>
        <dbReference type="Proteomes" id="UP000796761"/>
    </source>
</evidence>
<dbReference type="Proteomes" id="UP000796761">
    <property type="component" value="Unassembled WGS sequence"/>
</dbReference>